<sequence>MSPADLAPVPAPASTSSALHGPADVPADEWEPRRGAVGRMLRSEMALVFGRRRNVALLSGLAAVPLLLGLVLFVAQDTALAGQGPGFVGRVTGNGLFLVVASLFLCLPFLLPLTIGIATGDAIAGEAAGGTLRYLLSLPVRRTRLLLVKALATLAFVAAAVLAIAVVALAAGALLFGLSDLTLLSGATIPVGEGVLRMAGVVGYVALSLTGLVAVGLFYSTLTEVPVGAMAGTVVTAVVSAVLDTLPQLAVIHPALLTHHWLDFAEFLRLEVDPAVLGQGLAVQAAWVAVFGSLAWSRFTTADVTS</sequence>
<feature type="transmembrane region" description="Helical" evidence="2">
    <location>
        <begin position="55"/>
        <end position="75"/>
    </location>
</feature>
<dbReference type="EMBL" id="AXCW01000024">
    <property type="protein sequence ID" value="EYR64586.1"/>
    <property type="molecule type" value="Genomic_DNA"/>
</dbReference>
<dbReference type="Pfam" id="PF12679">
    <property type="entry name" value="ABC2_membrane_2"/>
    <property type="match status" value="1"/>
</dbReference>
<keyword evidence="4" id="KW-1185">Reference proteome</keyword>
<feature type="transmembrane region" description="Helical" evidence="2">
    <location>
        <begin position="145"/>
        <end position="178"/>
    </location>
</feature>
<feature type="transmembrane region" description="Helical" evidence="2">
    <location>
        <begin position="231"/>
        <end position="256"/>
    </location>
</feature>
<reference evidence="3 4" key="1">
    <citation type="submission" date="2014-01" db="EMBL/GenBank/DDBJ databases">
        <title>Actinotalea ferrariae CF5-4.</title>
        <authorList>
            <person name="Chen F."/>
            <person name="Li Y."/>
            <person name="Wang G."/>
        </authorList>
    </citation>
    <scope>NUCLEOTIDE SEQUENCE [LARGE SCALE GENOMIC DNA]</scope>
    <source>
        <strain evidence="3 4">CF5-4</strain>
    </source>
</reference>
<dbReference type="Proteomes" id="UP000019753">
    <property type="component" value="Unassembled WGS sequence"/>
</dbReference>
<dbReference type="PANTHER" id="PTHR37305">
    <property type="entry name" value="INTEGRAL MEMBRANE PROTEIN-RELATED"/>
    <property type="match status" value="1"/>
</dbReference>
<evidence type="ECO:0000313" key="4">
    <source>
        <dbReference type="Proteomes" id="UP000019753"/>
    </source>
</evidence>
<feature type="transmembrane region" description="Helical" evidence="2">
    <location>
        <begin position="198"/>
        <end position="219"/>
    </location>
</feature>
<keyword evidence="2" id="KW-0812">Transmembrane</keyword>
<dbReference type="GO" id="GO:0005886">
    <property type="term" value="C:plasma membrane"/>
    <property type="evidence" value="ECO:0007669"/>
    <property type="project" value="UniProtKB-SubCell"/>
</dbReference>
<protein>
    <submittedName>
        <fullName evidence="3">ABC transporter permease</fullName>
    </submittedName>
</protein>
<dbReference type="PANTHER" id="PTHR37305:SF1">
    <property type="entry name" value="MEMBRANE PROTEIN"/>
    <property type="match status" value="1"/>
</dbReference>
<feature type="transmembrane region" description="Helical" evidence="2">
    <location>
        <begin position="95"/>
        <end position="124"/>
    </location>
</feature>
<evidence type="ECO:0000256" key="2">
    <source>
        <dbReference type="SAM" id="Phobius"/>
    </source>
</evidence>
<comment type="caution">
    <text evidence="3">The sequence shown here is derived from an EMBL/GenBank/DDBJ whole genome shotgun (WGS) entry which is preliminary data.</text>
</comment>
<dbReference type="AlphaFoldDB" id="A0A021VTV4"/>
<gene>
    <name evidence="3" type="ORF">N866_07995</name>
</gene>
<feature type="region of interest" description="Disordered" evidence="1">
    <location>
        <begin position="1"/>
        <end position="30"/>
    </location>
</feature>
<dbReference type="OrthoDB" id="3217553at2"/>
<dbReference type="RefSeq" id="WP_034222892.1">
    <property type="nucleotide sequence ID" value="NZ_AXCW01000024.1"/>
</dbReference>
<organism evidence="3 4">
    <name type="scientific">Actinotalea ferrariae CF5-4</name>
    <dbReference type="NCBI Taxonomy" id="948458"/>
    <lineage>
        <taxon>Bacteria</taxon>
        <taxon>Bacillati</taxon>
        <taxon>Actinomycetota</taxon>
        <taxon>Actinomycetes</taxon>
        <taxon>Micrococcales</taxon>
        <taxon>Cellulomonadaceae</taxon>
        <taxon>Actinotalea</taxon>
    </lineage>
</organism>
<dbReference type="GO" id="GO:0140359">
    <property type="term" value="F:ABC-type transporter activity"/>
    <property type="evidence" value="ECO:0007669"/>
    <property type="project" value="InterPro"/>
</dbReference>
<name>A0A021VTV4_9CELL</name>
<feature type="transmembrane region" description="Helical" evidence="2">
    <location>
        <begin position="276"/>
        <end position="296"/>
    </location>
</feature>
<keyword evidence="2" id="KW-1133">Transmembrane helix</keyword>
<proteinExistence type="predicted"/>
<keyword evidence="2" id="KW-0472">Membrane</keyword>
<evidence type="ECO:0000256" key="1">
    <source>
        <dbReference type="SAM" id="MobiDB-lite"/>
    </source>
</evidence>
<accession>A0A021VTV4</accession>
<evidence type="ECO:0000313" key="3">
    <source>
        <dbReference type="EMBL" id="EYR64586.1"/>
    </source>
</evidence>